<keyword evidence="3" id="KW-1185">Reference proteome</keyword>
<evidence type="ECO:0000313" key="3">
    <source>
        <dbReference type="Proteomes" id="UP001531129"/>
    </source>
</evidence>
<keyword evidence="1" id="KW-1133">Transmembrane helix</keyword>
<reference evidence="2 3" key="1">
    <citation type="submission" date="2024-01" db="EMBL/GenBank/DDBJ databases">
        <title>Draft genome sequences of three bacterial strains isolated from Acacia saligna represent a potential new species within the genus Rhizobium.</title>
        <authorList>
            <person name="Tambong J.T."/>
            <person name="Mnasri B."/>
        </authorList>
    </citation>
    <scope>NUCLEOTIDE SEQUENCE [LARGE SCALE GENOMIC DNA]</scope>
    <source>
        <strain evidence="2 3">1AS12I</strain>
    </source>
</reference>
<comment type="caution">
    <text evidence="2">The sequence shown here is derived from an EMBL/GenBank/DDBJ whole genome shotgun (WGS) entry which is preliminary data.</text>
</comment>
<dbReference type="RefSeq" id="WP_335910121.1">
    <property type="nucleotide sequence ID" value="NZ_JBAMYB010000001.1"/>
</dbReference>
<protein>
    <submittedName>
        <fullName evidence="2">Uncharacterized protein</fullName>
    </submittedName>
</protein>
<sequence>MKPANIGIAALVFTIAVWIVIVMAAMGLSDIETPASLLDA</sequence>
<gene>
    <name evidence="2" type="ORF">V8Q02_03185</name>
</gene>
<evidence type="ECO:0000313" key="2">
    <source>
        <dbReference type="EMBL" id="MEI1247033.1"/>
    </source>
</evidence>
<dbReference type="Proteomes" id="UP001531129">
    <property type="component" value="Unassembled WGS sequence"/>
</dbReference>
<accession>A0ABU8CDT4</accession>
<keyword evidence="1" id="KW-0812">Transmembrane</keyword>
<proteinExistence type="predicted"/>
<dbReference type="EMBL" id="JBAMYC010000001">
    <property type="protein sequence ID" value="MEI1247033.1"/>
    <property type="molecule type" value="Genomic_DNA"/>
</dbReference>
<keyword evidence="1" id="KW-0472">Membrane</keyword>
<evidence type="ECO:0000256" key="1">
    <source>
        <dbReference type="SAM" id="Phobius"/>
    </source>
</evidence>
<organism evidence="2 3">
    <name type="scientific">Rhizobium aouanii</name>
    <dbReference type="NCBI Taxonomy" id="3118145"/>
    <lineage>
        <taxon>Bacteria</taxon>
        <taxon>Pseudomonadati</taxon>
        <taxon>Pseudomonadota</taxon>
        <taxon>Alphaproteobacteria</taxon>
        <taxon>Hyphomicrobiales</taxon>
        <taxon>Rhizobiaceae</taxon>
        <taxon>Rhizobium/Agrobacterium group</taxon>
        <taxon>Rhizobium</taxon>
    </lineage>
</organism>
<name>A0ABU8CDT4_9HYPH</name>
<feature type="transmembrane region" description="Helical" evidence="1">
    <location>
        <begin position="6"/>
        <end position="28"/>
    </location>
</feature>